<evidence type="ECO:0000259" key="5">
    <source>
        <dbReference type="PROSITE" id="PS50035"/>
    </source>
</evidence>
<dbReference type="AlphaFoldDB" id="A0A8K0T8T5"/>
<dbReference type="GO" id="GO:0005634">
    <property type="term" value="C:nucleus"/>
    <property type="evidence" value="ECO:0007669"/>
    <property type="project" value="InterPro"/>
</dbReference>
<evidence type="ECO:0000256" key="4">
    <source>
        <dbReference type="SAM" id="MobiDB-lite"/>
    </source>
</evidence>
<gene>
    <name evidence="6" type="ORF">B0T11DRAFT_132058</name>
</gene>
<dbReference type="SUPFAM" id="SSF56024">
    <property type="entry name" value="Phospholipase D/nuclease"/>
    <property type="match status" value="2"/>
</dbReference>
<keyword evidence="7" id="KW-1185">Reference proteome</keyword>
<dbReference type="GO" id="GO:0017005">
    <property type="term" value="F:3'-tyrosyl-DNA phosphodiesterase activity"/>
    <property type="evidence" value="ECO:0007669"/>
    <property type="project" value="TreeGrafter"/>
</dbReference>
<dbReference type="Proteomes" id="UP000813385">
    <property type="component" value="Unassembled WGS sequence"/>
</dbReference>
<dbReference type="Pfam" id="PF06087">
    <property type="entry name" value="Tyr-DNA_phospho"/>
    <property type="match status" value="1"/>
</dbReference>
<accession>A0A8K0T8T5</accession>
<evidence type="ECO:0000313" key="7">
    <source>
        <dbReference type="Proteomes" id="UP000813385"/>
    </source>
</evidence>
<feature type="active site" description="Proton donor/acceptor" evidence="1">
    <location>
        <position position="472"/>
    </location>
</feature>
<dbReference type="PANTHER" id="PTHR12415">
    <property type="entry name" value="TYROSYL-DNA PHOSPHODIESTERASE 1"/>
    <property type="match status" value="1"/>
</dbReference>
<dbReference type="InterPro" id="IPR001736">
    <property type="entry name" value="PLipase_D/transphosphatidylase"/>
</dbReference>
<proteinExistence type="predicted"/>
<evidence type="ECO:0000256" key="1">
    <source>
        <dbReference type="PIRSR" id="PIRSR610347-1"/>
    </source>
</evidence>
<dbReference type="PROSITE" id="PS50035">
    <property type="entry name" value="PLD"/>
    <property type="match status" value="1"/>
</dbReference>
<feature type="region of interest" description="Disordered" evidence="4">
    <location>
        <begin position="27"/>
        <end position="66"/>
    </location>
</feature>
<feature type="region of interest" description="Disordered" evidence="4">
    <location>
        <begin position="381"/>
        <end position="409"/>
    </location>
</feature>
<dbReference type="GO" id="GO:0003697">
    <property type="term" value="F:single-stranded DNA binding"/>
    <property type="evidence" value="ECO:0007669"/>
    <property type="project" value="TreeGrafter"/>
</dbReference>
<feature type="active site" description="Nucleophile" evidence="1">
    <location>
        <position position="219"/>
    </location>
</feature>
<feature type="binding site" evidence="2">
    <location>
        <position position="474"/>
    </location>
    <ligand>
        <name>substrate</name>
    </ligand>
</feature>
<dbReference type="GO" id="GO:0006281">
    <property type="term" value="P:DNA repair"/>
    <property type="evidence" value="ECO:0007669"/>
    <property type="project" value="InterPro"/>
</dbReference>
<dbReference type="InterPro" id="IPR003903">
    <property type="entry name" value="UIM_dom"/>
</dbReference>
<feature type="region of interest" description="Disordered" evidence="4">
    <location>
        <begin position="87"/>
        <end position="121"/>
    </location>
</feature>
<dbReference type="InterPro" id="IPR010347">
    <property type="entry name" value="Tdp1"/>
</dbReference>
<protein>
    <submittedName>
        <fullName evidence="6">Tyrosyl-DNA phosphodiesterase domain-containing protein</fullName>
    </submittedName>
</protein>
<organism evidence="6 7">
    <name type="scientific">Plectosphaerella cucumerina</name>
    <dbReference type="NCBI Taxonomy" id="40658"/>
    <lineage>
        <taxon>Eukaryota</taxon>
        <taxon>Fungi</taxon>
        <taxon>Dikarya</taxon>
        <taxon>Ascomycota</taxon>
        <taxon>Pezizomycotina</taxon>
        <taxon>Sordariomycetes</taxon>
        <taxon>Hypocreomycetidae</taxon>
        <taxon>Glomerellales</taxon>
        <taxon>Plectosphaerellaceae</taxon>
        <taxon>Plectosphaerella</taxon>
    </lineage>
</organism>
<feature type="compositionally biased region" description="Low complexity" evidence="4">
    <location>
        <begin position="97"/>
        <end position="114"/>
    </location>
</feature>
<name>A0A8K0T8T5_9PEZI</name>
<dbReference type="EMBL" id="JAGPXD010000006">
    <property type="protein sequence ID" value="KAH7349530.1"/>
    <property type="molecule type" value="Genomic_DNA"/>
</dbReference>
<reference evidence="6" key="1">
    <citation type="journal article" date="2021" name="Nat. Commun.">
        <title>Genetic determinants of endophytism in the Arabidopsis root mycobiome.</title>
        <authorList>
            <person name="Mesny F."/>
            <person name="Miyauchi S."/>
            <person name="Thiergart T."/>
            <person name="Pickel B."/>
            <person name="Atanasova L."/>
            <person name="Karlsson M."/>
            <person name="Huettel B."/>
            <person name="Barry K.W."/>
            <person name="Haridas S."/>
            <person name="Chen C."/>
            <person name="Bauer D."/>
            <person name="Andreopoulos W."/>
            <person name="Pangilinan J."/>
            <person name="LaButti K."/>
            <person name="Riley R."/>
            <person name="Lipzen A."/>
            <person name="Clum A."/>
            <person name="Drula E."/>
            <person name="Henrissat B."/>
            <person name="Kohler A."/>
            <person name="Grigoriev I.V."/>
            <person name="Martin F.M."/>
            <person name="Hacquard S."/>
        </authorList>
    </citation>
    <scope>NUCLEOTIDE SEQUENCE</scope>
    <source>
        <strain evidence="6">MPI-CAGE-AT-0016</strain>
    </source>
</reference>
<dbReference type="PANTHER" id="PTHR12415:SF4">
    <property type="entry name" value="TYROSYL-DNA PHOSPHODIESTERASE DOMAIN-CONTAINING PROTEIN"/>
    <property type="match status" value="1"/>
</dbReference>
<feature type="domain" description="PLD phosphodiesterase" evidence="5">
    <location>
        <begin position="467"/>
        <end position="502"/>
    </location>
</feature>
<sequence length="584" mass="63824">MSSPGDDPPEFGINGDYDDEAALAAAIAMSLEQPGQSPPMATKVPEEHETPTPLPTQPNSFGPMGLDRKKMEAERLARQRKRSAIEAGLDVSVQHRPAPAAPSSFSSSHASAVANTDGTGSLPFSKGVVKRTWALGHPRTDQDIKIEDILMRDELELAVLSSFQWDETWLLSKVDISRTKLILIAFANDKAQQREMQENVPSRQIRFCFPPMSGGGYLHSKIQLLKFKWHLRIVVPSGNLVPYDWGETGELENMVFIIDLPLLEPVSSTSGAGKGTPTTSFGTELRRFLRAQGLEDGLILSLDKYDFTETQRYGFVHSISGSHTVDSSKETGYCGLGSVVRQLGLDSLQPIDIHYITSSVGSLEEKFLTAIYNACQGDSGMKEYQDRQDRSKTSRSKKVGSGNGSSNTAIQAAPLEDHFRIFFPSDSTVARSKGGRAAGGTICFQERWWKSPKFPHKLLRDAVNVRKGVLMHSKMLFVRPASRDVAGPAWAYVGSANLSESAWGRLVKDRATGLPKMSCRNWECGVLVPVATSQQPGPGAVVNDSGLGIFKGKVPVPMELPGGAFSGAMQSNQPQRQPWFFQAR</sequence>
<dbReference type="OrthoDB" id="47785at2759"/>
<feature type="region of interest" description="Disordered" evidence="4">
    <location>
        <begin position="565"/>
        <end position="584"/>
    </location>
</feature>
<feature type="site" description="Interaction with DNA" evidence="3">
    <location>
        <position position="499"/>
    </location>
</feature>
<evidence type="ECO:0000313" key="6">
    <source>
        <dbReference type="EMBL" id="KAH7349530.1"/>
    </source>
</evidence>
<comment type="caution">
    <text evidence="6">The sequence shown here is derived from an EMBL/GenBank/DDBJ whole genome shotgun (WGS) entry which is preliminary data.</text>
</comment>
<dbReference type="PROSITE" id="PS50330">
    <property type="entry name" value="UIM"/>
    <property type="match status" value="1"/>
</dbReference>
<evidence type="ECO:0000256" key="3">
    <source>
        <dbReference type="PIRSR" id="PIRSR610347-3"/>
    </source>
</evidence>
<dbReference type="CDD" id="cd09122">
    <property type="entry name" value="PLDc_Tdp1_1"/>
    <property type="match status" value="1"/>
</dbReference>
<evidence type="ECO:0000256" key="2">
    <source>
        <dbReference type="PIRSR" id="PIRSR610347-2"/>
    </source>
</evidence>
<dbReference type="GO" id="GO:0003690">
    <property type="term" value="F:double-stranded DNA binding"/>
    <property type="evidence" value="ECO:0007669"/>
    <property type="project" value="TreeGrafter"/>
</dbReference>
<dbReference type="CDD" id="cd09123">
    <property type="entry name" value="PLDc_Tdp1_2"/>
    <property type="match status" value="1"/>
</dbReference>
<feature type="compositionally biased region" description="Basic and acidic residues" evidence="4">
    <location>
        <begin position="381"/>
        <end position="392"/>
    </location>
</feature>
<feature type="binding site" evidence="2">
    <location>
        <position position="221"/>
    </location>
    <ligand>
        <name>substrate</name>
    </ligand>
</feature>
<dbReference type="Gene3D" id="3.30.870.10">
    <property type="entry name" value="Endonuclease Chain A"/>
    <property type="match status" value="2"/>
</dbReference>